<dbReference type="InterPro" id="IPR015943">
    <property type="entry name" value="WD40/YVTN_repeat-like_dom_sf"/>
</dbReference>
<dbReference type="SUPFAM" id="SSF50998">
    <property type="entry name" value="Quinoprotein alcohol dehydrogenase-like"/>
    <property type="match status" value="1"/>
</dbReference>
<comment type="caution">
    <text evidence="3">The sequence shown here is derived from an EMBL/GenBank/DDBJ whole genome shotgun (WGS) entry which is preliminary data.</text>
</comment>
<feature type="domain" description="Pyrrolo-quinoline quinone repeat" evidence="2">
    <location>
        <begin position="71"/>
        <end position="133"/>
    </location>
</feature>
<dbReference type="EMBL" id="LQQC01000005">
    <property type="protein sequence ID" value="KXZ59187.1"/>
    <property type="molecule type" value="Genomic_DNA"/>
</dbReference>
<evidence type="ECO:0000313" key="3">
    <source>
        <dbReference type="EMBL" id="KXZ59187.1"/>
    </source>
</evidence>
<dbReference type="Gene3D" id="2.130.10.10">
    <property type="entry name" value="YVTN repeat-like/Quinoprotein amine dehydrogenase"/>
    <property type="match status" value="2"/>
</dbReference>
<keyword evidence="1" id="KW-0732">Signal</keyword>
<keyword evidence="4" id="KW-1185">Reference proteome</keyword>
<dbReference type="PATRIC" id="fig|479117.4.peg.433"/>
<dbReference type="InterPro" id="IPR011047">
    <property type="entry name" value="Quinoprotein_ADH-like_sf"/>
</dbReference>
<feature type="signal peptide" evidence="1">
    <location>
        <begin position="1"/>
        <end position="22"/>
    </location>
</feature>
<dbReference type="AlphaFoldDB" id="A0A150HAN4"/>
<feature type="domain" description="Pyrrolo-quinoline quinone repeat" evidence="2">
    <location>
        <begin position="400"/>
        <end position="471"/>
    </location>
</feature>
<dbReference type="PANTHER" id="PTHR34512">
    <property type="entry name" value="CELL SURFACE PROTEIN"/>
    <property type="match status" value="1"/>
</dbReference>
<gene>
    <name evidence="3" type="primary">bamB</name>
    <name evidence="3" type="ORF">Bravens_00434</name>
</gene>
<evidence type="ECO:0000313" key="4">
    <source>
        <dbReference type="Proteomes" id="UP000243589"/>
    </source>
</evidence>
<evidence type="ECO:0000259" key="2">
    <source>
        <dbReference type="Pfam" id="PF13360"/>
    </source>
</evidence>
<dbReference type="Pfam" id="PF13360">
    <property type="entry name" value="PQQ_2"/>
    <property type="match status" value="2"/>
</dbReference>
<name>A0A150HAN4_9MICO</name>
<evidence type="ECO:0000256" key="1">
    <source>
        <dbReference type="SAM" id="SignalP"/>
    </source>
</evidence>
<sequence length="513" mass="53267">MIRRKALRATAAVVFASSLVLTGCGGSGGSGDSANPDKSEPKLEWGSWQKLDAAATVFASSNNFAVLYDGVAQKMRAFDGDGKELWSKSAAIPPTDAGITGPESYIKGDTLIYQDPQTGKIHGLNTADGEEQWTFDPGSLGKCSAKAYWLLDDKPVTDSDTIVLALQGLGQDAQQIAACSGESPAVVGLQLPDGTSGAQEIKPHWQSPALPKGSQVSMPTVDPSGEYLTHAGSAPDKRVLQRTSLKDGKAQAAVVTRLDGGDINPDAIGNIYQLSAVDADNYALERETPDLSTTSDIYTVKEWSDVDAAKDPAVTINTDADGADCIAGGMHELGGKKYCYTATEEGAVFAEVGDNLTGGKLEGVQRKPVSDEFSQGLAGAGLPFDAPAGITKDGQLYGLVPSPDNTLDAVSMTDGEVLWSAPAEAEASSAARDAGYVAGADAVVFAQDDSAVAVDANTGEELWREGVGAGEGEAGKLHLGWLTMTDSAVAMKIDGGDKPNGQTKFRVLRSKEG</sequence>
<organism evidence="3 4">
    <name type="scientific">Brevibacterium ravenspurgense</name>
    <dbReference type="NCBI Taxonomy" id="479117"/>
    <lineage>
        <taxon>Bacteria</taxon>
        <taxon>Bacillati</taxon>
        <taxon>Actinomycetota</taxon>
        <taxon>Actinomycetes</taxon>
        <taxon>Micrococcales</taxon>
        <taxon>Brevibacteriaceae</taxon>
        <taxon>Brevibacterium</taxon>
    </lineage>
</organism>
<dbReference type="RefSeq" id="WP_062019910.1">
    <property type="nucleotide sequence ID" value="NZ_LQQC01000005.1"/>
</dbReference>
<reference evidence="3 4" key="1">
    <citation type="submission" date="2016-01" db="EMBL/GenBank/DDBJ databases">
        <title>Use of Whole Genome Sequencing to ascertain that Brevibacterium massiliense (Roux, Raoult 2009) is a later heterotypic synonym of Brevibacterium ravenspurgense (Mages 2008).</title>
        <authorList>
            <person name="Bernier A.-M."/>
            <person name="Burdz T."/>
            <person name="Huynh C."/>
            <person name="Pachecho A.L."/>
            <person name="Wiebe D."/>
            <person name="Bonner C."/>
            <person name="Bernard K."/>
        </authorList>
    </citation>
    <scope>NUCLEOTIDE SEQUENCE [LARGE SCALE GENOMIC DNA]</scope>
    <source>
        <strain evidence="3 4">CCUG56047</strain>
    </source>
</reference>
<accession>A0A150HAN4</accession>
<feature type="chain" id="PRO_5039278431" evidence="1">
    <location>
        <begin position="23"/>
        <end position="513"/>
    </location>
</feature>
<dbReference type="Proteomes" id="UP000243589">
    <property type="component" value="Unassembled WGS sequence"/>
</dbReference>
<dbReference type="InterPro" id="IPR002372">
    <property type="entry name" value="PQQ_rpt_dom"/>
</dbReference>
<dbReference type="PROSITE" id="PS51257">
    <property type="entry name" value="PROKAR_LIPOPROTEIN"/>
    <property type="match status" value="1"/>
</dbReference>
<proteinExistence type="predicted"/>
<protein>
    <submittedName>
        <fullName evidence="3">Outer membrane protein assembly factor BamB</fullName>
    </submittedName>
</protein>
<dbReference type="PANTHER" id="PTHR34512:SF30">
    <property type="entry name" value="OUTER MEMBRANE PROTEIN ASSEMBLY FACTOR BAMB"/>
    <property type="match status" value="1"/>
</dbReference>